<keyword evidence="4" id="KW-0496">Mitochondrion</keyword>
<gene>
    <name evidence="7" type="ORF">BdWA1_002651</name>
</gene>
<evidence type="ECO:0000256" key="4">
    <source>
        <dbReference type="ARBA" id="ARBA00023128"/>
    </source>
</evidence>
<dbReference type="EMBL" id="JALLKP010000003">
    <property type="protein sequence ID" value="KAK2196052.1"/>
    <property type="molecule type" value="Genomic_DNA"/>
</dbReference>
<dbReference type="AlphaFoldDB" id="A0AAD9PKE2"/>
<evidence type="ECO:0000313" key="8">
    <source>
        <dbReference type="Proteomes" id="UP001214638"/>
    </source>
</evidence>
<comment type="similarity">
    <text evidence="2">Belongs to the mitochondrion-specific ribosomal protein mS23 family.</text>
</comment>
<protein>
    <recommendedName>
        <fullName evidence="6">Small ribosomal subunit protein mS23</fullName>
    </recommendedName>
</protein>
<evidence type="ECO:0000256" key="1">
    <source>
        <dbReference type="ARBA" id="ARBA00004173"/>
    </source>
</evidence>
<evidence type="ECO:0000256" key="6">
    <source>
        <dbReference type="ARBA" id="ARBA00035137"/>
    </source>
</evidence>
<reference evidence="7" key="1">
    <citation type="journal article" date="2023" name="Nat. Microbiol.">
        <title>Babesia duncani multi-omics identifies virulence factors and drug targets.</title>
        <authorList>
            <person name="Singh P."/>
            <person name="Lonardi S."/>
            <person name="Liang Q."/>
            <person name="Vydyam P."/>
            <person name="Khabirova E."/>
            <person name="Fang T."/>
            <person name="Gihaz S."/>
            <person name="Thekkiniath J."/>
            <person name="Munshi M."/>
            <person name="Abel S."/>
            <person name="Ciampossin L."/>
            <person name="Batugedara G."/>
            <person name="Gupta M."/>
            <person name="Lu X.M."/>
            <person name="Lenz T."/>
            <person name="Chakravarty S."/>
            <person name="Cornillot E."/>
            <person name="Hu Y."/>
            <person name="Ma W."/>
            <person name="Gonzalez L.M."/>
            <person name="Sanchez S."/>
            <person name="Estrada K."/>
            <person name="Sanchez-Flores A."/>
            <person name="Montero E."/>
            <person name="Harb O.S."/>
            <person name="Le Roch K.G."/>
            <person name="Mamoun C.B."/>
        </authorList>
    </citation>
    <scope>NUCLEOTIDE SEQUENCE</scope>
    <source>
        <strain evidence="7">WA1</strain>
    </source>
</reference>
<evidence type="ECO:0000256" key="2">
    <source>
        <dbReference type="ARBA" id="ARBA00009864"/>
    </source>
</evidence>
<dbReference type="Proteomes" id="UP001214638">
    <property type="component" value="Unassembled WGS sequence"/>
</dbReference>
<comment type="subcellular location">
    <subcellularLocation>
        <location evidence="1">Mitochondrion</location>
    </subcellularLocation>
</comment>
<dbReference type="KEGG" id="bdw:94336948"/>
<name>A0AAD9PKE2_9APIC</name>
<evidence type="ECO:0000313" key="7">
    <source>
        <dbReference type="EMBL" id="KAK2196052.1"/>
    </source>
</evidence>
<dbReference type="InterPro" id="IPR059242">
    <property type="entry name" value="mS23_dom"/>
</dbReference>
<accession>A0AAD9PKE2</accession>
<keyword evidence="5" id="KW-0687">Ribonucleoprotein</keyword>
<evidence type="ECO:0000256" key="3">
    <source>
        <dbReference type="ARBA" id="ARBA00022980"/>
    </source>
</evidence>
<dbReference type="RefSeq" id="XP_067802894.1">
    <property type="nucleotide sequence ID" value="XM_067947672.1"/>
</dbReference>
<dbReference type="GeneID" id="94336948"/>
<keyword evidence="8" id="KW-1185">Reference proteome</keyword>
<sequence length="199" mass="23547">MAKGAVHITGSNFAFRRRLRWDILDRMRKLVENGTYERPRWLEWVERAPPLETRNILHSDTIIKNPYIPLVATLLKKYPHLRFEQCFDPENDWSKGNDSYAASHPVMQFVTYQLSLMNQGIPKNEAFKRTEAVFYKQRLEIEKKIKLAMALAIDEKAEPLYTTGFGYWNARIAQERYRFLMHVREQLSVLKNEALVKQS</sequence>
<organism evidence="7 8">
    <name type="scientific">Babesia duncani</name>
    <dbReference type="NCBI Taxonomy" id="323732"/>
    <lineage>
        <taxon>Eukaryota</taxon>
        <taxon>Sar</taxon>
        <taxon>Alveolata</taxon>
        <taxon>Apicomplexa</taxon>
        <taxon>Aconoidasida</taxon>
        <taxon>Piroplasmida</taxon>
        <taxon>Babesiidae</taxon>
        <taxon>Babesia</taxon>
    </lineage>
</organism>
<comment type="caution">
    <text evidence="7">The sequence shown here is derived from an EMBL/GenBank/DDBJ whole genome shotgun (WGS) entry which is preliminary data.</text>
</comment>
<proteinExistence type="inferred from homology"/>
<dbReference type="CDD" id="cd23701">
    <property type="entry name" value="At1g26750"/>
    <property type="match status" value="1"/>
</dbReference>
<keyword evidence="3" id="KW-0689">Ribosomal protein</keyword>
<evidence type="ECO:0000256" key="5">
    <source>
        <dbReference type="ARBA" id="ARBA00023274"/>
    </source>
</evidence>